<dbReference type="InterPro" id="IPR036166">
    <property type="entry name" value="YxeA-like_sf"/>
</dbReference>
<comment type="caution">
    <text evidence="1">The sequence shown here is derived from an EMBL/GenBank/DDBJ whole genome shotgun (WGS) entry which is preliminary data.</text>
</comment>
<accession>A0A0R1ZHJ2</accession>
<sequence>MKFLRNVLLWAAGIVIVLAVAGLGSAQFTRNQTGEIPAALDNINPLVKTETVYMSTNVEPFKHFKGGGGEDEYTYVVTTVNADGKTRKLEFNAQWRLKANKYLAITTKGQNVERWTAAAASAVPTKVKAMLD</sequence>
<dbReference type="PANTHER" id="PTHR36433">
    <property type="entry name" value="HYPOTHETICAL CYTOSOLIC PROTEIN"/>
    <property type="match status" value="1"/>
</dbReference>
<protein>
    <recommendedName>
        <fullName evidence="3">YxeA family protein</fullName>
    </recommendedName>
</protein>
<proteinExistence type="predicted"/>
<evidence type="ECO:0000313" key="1">
    <source>
        <dbReference type="EMBL" id="KRM54464.1"/>
    </source>
</evidence>
<dbReference type="NCBIfam" id="TIGR01655">
    <property type="entry name" value="yxeA_fam"/>
    <property type="match status" value="1"/>
</dbReference>
<dbReference type="Proteomes" id="UP000051679">
    <property type="component" value="Unassembled WGS sequence"/>
</dbReference>
<dbReference type="Pfam" id="PF06486">
    <property type="entry name" value="DUF1093"/>
    <property type="match status" value="1"/>
</dbReference>
<dbReference type="SUPFAM" id="SSF159121">
    <property type="entry name" value="BC4932-like"/>
    <property type="match status" value="1"/>
</dbReference>
<dbReference type="EMBL" id="AYYO01000055">
    <property type="protein sequence ID" value="KRM54464.1"/>
    <property type="molecule type" value="Genomic_DNA"/>
</dbReference>
<dbReference type="AlphaFoldDB" id="A0A0R1ZHJ2"/>
<gene>
    <name evidence="1" type="ORF">FC18_GL000268</name>
</gene>
<dbReference type="RefSeq" id="WP_054677023.1">
    <property type="nucleotide sequence ID" value="NZ_AYYO01000055.1"/>
</dbReference>
<reference evidence="1 2" key="1">
    <citation type="journal article" date="2015" name="Genome Announc.">
        <title>Expanding the biotechnology potential of lactobacilli through comparative genomics of 213 strains and associated genera.</title>
        <authorList>
            <person name="Sun Z."/>
            <person name="Harris H.M."/>
            <person name="McCann A."/>
            <person name="Guo C."/>
            <person name="Argimon S."/>
            <person name="Zhang W."/>
            <person name="Yang X."/>
            <person name="Jeffery I.B."/>
            <person name="Cooney J.C."/>
            <person name="Kagawa T.F."/>
            <person name="Liu W."/>
            <person name="Song Y."/>
            <person name="Salvetti E."/>
            <person name="Wrobel A."/>
            <person name="Rasinkangas P."/>
            <person name="Parkhill J."/>
            <person name="Rea M.C."/>
            <person name="O'Sullivan O."/>
            <person name="Ritari J."/>
            <person name="Douillard F.P."/>
            <person name="Paul Ross R."/>
            <person name="Yang R."/>
            <person name="Briner A.E."/>
            <person name="Felis G.E."/>
            <person name="de Vos W.M."/>
            <person name="Barrangou R."/>
            <person name="Klaenhammer T.R."/>
            <person name="Caufield P.W."/>
            <person name="Cui Y."/>
            <person name="Zhang H."/>
            <person name="O'Toole P.W."/>
        </authorList>
    </citation>
    <scope>NUCLEOTIDE SEQUENCE [LARGE SCALE GENOMIC DNA]</scope>
    <source>
        <strain evidence="1 2">DSM 20505</strain>
    </source>
</reference>
<name>A0A0R1ZHJ2_9LACO</name>
<dbReference type="STRING" id="1291052.FC18_GL000268"/>
<dbReference type="OrthoDB" id="2199916at2"/>
<dbReference type="PATRIC" id="fig|1291052.5.peg.277"/>
<dbReference type="PANTHER" id="PTHR36433:SF2">
    <property type="entry name" value="YXEA FAMILY PROTEIN"/>
    <property type="match status" value="1"/>
</dbReference>
<evidence type="ECO:0000313" key="2">
    <source>
        <dbReference type="Proteomes" id="UP000051679"/>
    </source>
</evidence>
<evidence type="ECO:0008006" key="3">
    <source>
        <dbReference type="Google" id="ProtNLM"/>
    </source>
</evidence>
<dbReference type="InterPro" id="IPR006542">
    <property type="entry name" value="DUF1093"/>
</dbReference>
<organism evidence="1 2">
    <name type="scientific">Lacticaseibacillus sharpeae JCM 1186 = DSM 20505</name>
    <dbReference type="NCBI Taxonomy" id="1291052"/>
    <lineage>
        <taxon>Bacteria</taxon>
        <taxon>Bacillati</taxon>
        <taxon>Bacillota</taxon>
        <taxon>Bacilli</taxon>
        <taxon>Lactobacillales</taxon>
        <taxon>Lactobacillaceae</taxon>
        <taxon>Lacticaseibacillus</taxon>
    </lineage>
</organism>
<dbReference type="Gene3D" id="2.40.50.480">
    <property type="match status" value="1"/>
</dbReference>
<keyword evidence="2" id="KW-1185">Reference proteome</keyword>